<keyword evidence="1" id="KW-0812">Transmembrane</keyword>
<feature type="transmembrane region" description="Helical" evidence="1">
    <location>
        <begin position="92"/>
        <end position="110"/>
    </location>
</feature>
<dbReference type="Proteomes" id="UP000321772">
    <property type="component" value="Chromosome"/>
</dbReference>
<keyword evidence="1" id="KW-0472">Membrane</keyword>
<dbReference type="RefSeq" id="WP_146989573.1">
    <property type="nucleotide sequence ID" value="NZ_CP042392.1"/>
</dbReference>
<organism evidence="2 3">
    <name type="scientific">Loigolactobacillus coryniformis</name>
    <dbReference type="NCBI Taxonomy" id="1610"/>
    <lineage>
        <taxon>Bacteria</taxon>
        <taxon>Bacillati</taxon>
        <taxon>Bacillota</taxon>
        <taxon>Bacilli</taxon>
        <taxon>Lactobacillales</taxon>
        <taxon>Lactobacillaceae</taxon>
        <taxon>Loigolactobacillus</taxon>
    </lineage>
</organism>
<gene>
    <name evidence="2" type="ORF">FGL77_08315</name>
</gene>
<feature type="transmembrane region" description="Helical" evidence="1">
    <location>
        <begin position="32"/>
        <end position="55"/>
    </location>
</feature>
<keyword evidence="1" id="KW-1133">Transmembrane helix</keyword>
<dbReference type="EMBL" id="CP042392">
    <property type="protein sequence ID" value="QEA53305.1"/>
    <property type="molecule type" value="Genomic_DNA"/>
</dbReference>
<dbReference type="AlphaFoldDB" id="A0A5B8THG5"/>
<evidence type="ECO:0000313" key="3">
    <source>
        <dbReference type="Proteomes" id="UP000321772"/>
    </source>
</evidence>
<proteinExistence type="predicted"/>
<evidence type="ECO:0000313" key="2">
    <source>
        <dbReference type="EMBL" id="QEA53305.1"/>
    </source>
</evidence>
<evidence type="ECO:0000256" key="1">
    <source>
        <dbReference type="SAM" id="Phobius"/>
    </source>
</evidence>
<protein>
    <submittedName>
        <fullName evidence="2">Uncharacterized protein</fullName>
    </submittedName>
</protein>
<name>A0A5B8THG5_9LACO</name>
<reference evidence="2 3" key="1">
    <citation type="submission" date="2019-06" db="EMBL/GenBank/DDBJ databases">
        <title>Genome analyses of bacteria isolated from kimchi.</title>
        <authorList>
            <person name="Lee S."/>
            <person name="Ahn S."/>
            <person name="Roh S."/>
        </authorList>
    </citation>
    <scope>NUCLEOTIDE SEQUENCE [LARGE SCALE GENOMIC DNA]</scope>
    <source>
        <strain evidence="2 3">CBA3616</strain>
    </source>
</reference>
<accession>A0A5B8THG5</accession>
<sequence length="274" mass="31885">MNKAALEQQLQQQLKDKRLFRHMLFSEDVSHVLAQIIFWLGLVLLVFTALGWLLLGFNVLLTGSTAMKLMILKQAGRVFWLLPLHPLMSAGWGGYLILAADIALVYCLIWRCGQLMHRKQLYQSFSQQQLRLVLASAEQLNNKYNLIYQSEQSATFLTPALKSLPKKQREQWALLTHRPTFFSREHNAIYQKKIKQFLETNFNGTYQYVDTLLTAPAALPFYWSLSTAQTVVAMLTDSRGHCHYLLHYFDQKNQRIKVSWRQRAANLLQIILFH</sequence>